<keyword evidence="1" id="KW-0732">Signal</keyword>
<reference evidence="3" key="1">
    <citation type="journal article" date="2019" name="Int. J. Syst. Evol. Microbiol.">
        <title>The Global Catalogue of Microorganisms (GCM) 10K type strain sequencing project: providing services to taxonomists for standard genome sequencing and annotation.</title>
        <authorList>
            <consortium name="The Broad Institute Genomics Platform"/>
            <consortium name="The Broad Institute Genome Sequencing Center for Infectious Disease"/>
            <person name="Wu L."/>
            <person name="Ma J."/>
        </authorList>
    </citation>
    <scope>NUCLEOTIDE SEQUENCE [LARGE SCALE GENOMIC DNA]</scope>
    <source>
        <strain evidence="3">CCUG 55609</strain>
    </source>
</reference>
<feature type="chain" id="PRO_5046951494" evidence="1">
    <location>
        <begin position="24"/>
        <end position="498"/>
    </location>
</feature>
<protein>
    <submittedName>
        <fullName evidence="2">S10 family peptidase</fullName>
    </submittedName>
</protein>
<dbReference type="EMBL" id="JBHTNF010000008">
    <property type="protein sequence ID" value="MFD1328976.1"/>
    <property type="molecule type" value="Genomic_DNA"/>
</dbReference>
<dbReference type="Gene3D" id="3.40.50.1820">
    <property type="entry name" value="alpha/beta hydrolase"/>
    <property type="match status" value="2"/>
</dbReference>
<sequence>MRFHPFLAIVALLLLAVPSSLPAQDRGEDQNQEQNGGMLNLLPADAATRHVLKHSSGEIAYTATAGTLELRNQDGKINAKVFYTAYVADGASADRPITFAFNGGPGAASAYLHLGLVGPRIVEFDARNRDGTQPRLADNHDSWLGFTDLVLIDPVGTGWSRPAGKDAESAYFGVRQDAQSLAKAIALYIQKSGRIASPKYLLGESYGGLRAAKVASALKDEQGLVVSGIVMVSPLIDARFVLSSSDDPLGAALQLPSLVAAELERKAAFSEQAVAEAEGFAMGEYLVSLAGPAPVGETAERFYARIAQLTGIKQEVVARNRGFVGDVYTKNLAAAEGKLVSPYDAAVLMEDPYPETPIDRGADPVLDGYTRAYGAAFASYARDELRFSTELSYRLLNKDVNRRWDWDGARSEASAVQDLRDLLSVVPSFRLLVAHGYSDALTPYGASRYVIDHLPPSLSSGRADLKVYRGGHMFYTAPDERRKFTADVQSFYAKSGRD</sequence>
<proteinExistence type="predicted"/>
<evidence type="ECO:0000313" key="3">
    <source>
        <dbReference type="Proteomes" id="UP001597173"/>
    </source>
</evidence>
<dbReference type="InterPro" id="IPR029058">
    <property type="entry name" value="AB_hydrolase_fold"/>
</dbReference>
<organism evidence="2 3">
    <name type="scientific">Mycoplana ramosa</name>
    <name type="common">Mycoplana bullata</name>
    <dbReference type="NCBI Taxonomy" id="40837"/>
    <lineage>
        <taxon>Bacteria</taxon>
        <taxon>Pseudomonadati</taxon>
        <taxon>Pseudomonadota</taxon>
        <taxon>Alphaproteobacteria</taxon>
        <taxon>Hyphomicrobiales</taxon>
        <taxon>Rhizobiaceae</taxon>
        <taxon>Mycoplana</taxon>
    </lineage>
</organism>
<dbReference type="Pfam" id="PF00450">
    <property type="entry name" value="Peptidase_S10"/>
    <property type="match status" value="1"/>
</dbReference>
<dbReference type="Proteomes" id="UP001597173">
    <property type="component" value="Unassembled WGS sequence"/>
</dbReference>
<keyword evidence="3" id="KW-1185">Reference proteome</keyword>
<evidence type="ECO:0000313" key="2">
    <source>
        <dbReference type="EMBL" id="MFD1328976.1"/>
    </source>
</evidence>
<evidence type="ECO:0000256" key="1">
    <source>
        <dbReference type="SAM" id="SignalP"/>
    </source>
</evidence>
<dbReference type="InterPro" id="IPR001563">
    <property type="entry name" value="Peptidase_S10"/>
</dbReference>
<dbReference type="SUPFAM" id="SSF53474">
    <property type="entry name" value="alpha/beta-Hydrolases"/>
    <property type="match status" value="1"/>
</dbReference>
<feature type="signal peptide" evidence="1">
    <location>
        <begin position="1"/>
        <end position="23"/>
    </location>
</feature>
<comment type="caution">
    <text evidence="2">The sequence shown here is derived from an EMBL/GenBank/DDBJ whole genome shotgun (WGS) entry which is preliminary data.</text>
</comment>
<accession>A0ABW3YYD4</accession>
<dbReference type="RefSeq" id="WP_374836131.1">
    <property type="nucleotide sequence ID" value="NZ_JBHEEW010000002.1"/>
</dbReference>
<gene>
    <name evidence="2" type="ORF">ACFQ33_13870</name>
</gene>
<name>A0ABW3YYD4_MYCRA</name>